<name>A0A7T6XRR8_PENDI</name>
<organism evidence="2 3">
    <name type="scientific">Penicillium digitatum</name>
    <name type="common">Green mold</name>
    <dbReference type="NCBI Taxonomy" id="36651"/>
    <lineage>
        <taxon>Eukaryota</taxon>
        <taxon>Fungi</taxon>
        <taxon>Dikarya</taxon>
        <taxon>Ascomycota</taxon>
        <taxon>Pezizomycotina</taxon>
        <taxon>Eurotiomycetes</taxon>
        <taxon>Eurotiomycetidae</taxon>
        <taxon>Eurotiales</taxon>
        <taxon>Aspergillaceae</taxon>
        <taxon>Penicillium</taxon>
    </lineage>
</organism>
<gene>
    <name evidence="2" type="ORF">Pdw03_1113</name>
</gene>
<reference evidence="2 3" key="1">
    <citation type="submission" date="2020-08" db="EMBL/GenBank/DDBJ databases">
        <title>The completed genome sequence of the pathogenic ascomycete fungus Penicillium digitatum.</title>
        <authorList>
            <person name="Wang M."/>
        </authorList>
    </citation>
    <scope>NUCLEOTIDE SEQUENCE [LARGE SCALE GENOMIC DNA]</scope>
    <source>
        <strain evidence="2 3">PdW03</strain>
    </source>
</reference>
<protein>
    <submittedName>
        <fullName evidence="2">Uncharacterized protein</fullName>
    </submittedName>
</protein>
<evidence type="ECO:0000313" key="3">
    <source>
        <dbReference type="Proteomes" id="UP000595662"/>
    </source>
</evidence>
<dbReference type="Proteomes" id="UP000595662">
    <property type="component" value="Chromosome 4"/>
</dbReference>
<sequence length="99" mass="11120">MLVHLVKPDTIHGGCTRPLLLDDPRNSSSFHRYQTLDVHTSKKKLIAKLRKPWGHDLKTATNEHDMNSTSRSRSGIIDQEHSQAKTEGTSWCTSRGSPS</sequence>
<dbReference type="GeneID" id="90952223"/>
<dbReference type="AlphaFoldDB" id="A0A7T6XRR8"/>
<feature type="compositionally biased region" description="Basic and acidic residues" evidence="1">
    <location>
        <begin position="53"/>
        <end position="66"/>
    </location>
</feature>
<evidence type="ECO:0000313" key="2">
    <source>
        <dbReference type="EMBL" id="QQK46215.1"/>
    </source>
</evidence>
<dbReference type="EMBL" id="CP060777">
    <property type="protein sequence ID" value="QQK46215.1"/>
    <property type="molecule type" value="Genomic_DNA"/>
</dbReference>
<dbReference type="RefSeq" id="XP_065957534.1">
    <property type="nucleotide sequence ID" value="XM_066099807.1"/>
</dbReference>
<evidence type="ECO:0000256" key="1">
    <source>
        <dbReference type="SAM" id="MobiDB-lite"/>
    </source>
</evidence>
<feature type="compositionally biased region" description="Polar residues" evidence="1">
    <location>
        <begin position="85"/>
        <end position="99"/>
    </location>
</feature>
<proteinExistence type="predicted"/>
<accession>A0A7T6XRR8</accession>
<feature type="region of interest" description="Disordered" evidence="1">
    <location>
        <begin position="53"/>
        <end position="99"/>
    </location>
</feature>